<evidence type="ECO:0000313" key="5">
    <source>
        <dbReference type="Proteomes" id="UP000297986"/>
    </source>
</evidence>
<keyword evidence="5" id="KW-1185">Reference proteome</keyword>
<feature type="domain" description="CAAX prenyl protease 2/Lysostaphin resistance protein A-like" evidence="3">
    <location>
        <begin position="120"/>
        <end position="213"/>
    </location>
</feature>
<keyword evidence="4" id="KW-0645">Protease</keyword>
<feature type="transmembrane region" description="Helical" evidence="2">
    <location>
        <begin position="120"/>
        <end position="139"/>
    </location>
</feature>
<evidence type="ECO:0000256" key="1">
    <source>
        <dbReference type="ARBA" id="ARBA00009067"/>
    </source>
</evidence>
<gene>
    <name evidence="4" type="ORF">E5S68_03640</name>
</gene>
<keyword evidence="2" id="KW-0812">Transmembrane</keyword>
<dbReference type="GO" id="GO:0006508">
    <property type="term" value="P:proteolysis"/>
    <property type="evidence" value="ECO:0007669"/>
    <property type="project" value="UniProtKB-KW"/>
</dbReference>
<feature type="transmembrane region" description="Helical" evidence="2">
    <location>
        <begin position="151"/>
        <end position="171"/>
    </location>
</feature>
<dbReference type="AlphaFoldDB" id="A0A4Z1E1L9"/>
<comment type="caution">
    <text evidence="4">The sequence shown here is derived from an EMBL/GenBank/DDBJ whole genome shotgun (WGS) entry which is preliminary data.</text>
</comment>
<sequence length="223" mass="24933">MWGYTKIKNKTFYITMTGIALMAILSLTKIKPETSIAGASVIAGILFFFVVDNMDKKLQIESGLRFKTFFSDMKKQWVIPLVLLTVATAIVSVVIGDIIFNGMYSAHVIGRTDTMLSYNKIPLLTIQIVIAALVEEIAWRGFFLGKAIKFFPFWVCAFMSALLFAIAHIAIGNFGLVFYDVFTIFIDSIIYAIIYKKTGNCLITTVSHILCNVAGIVFLMIFM</sequence>
<dbReference type="GO" id="GO:0004175">
    <property type="term" value="F:endopeptidase activity"/>
    <property type="evidence" value="ECO:0007669"/>
    <property type="project" value="UniProtKB-ARBA"/>
</dbReference>
<accession>A0A4Z1E1L9</accession>
<evidence type="ECO:0000313" key="4">
    <source>
        <dbReference type="EMBL" id="TGN92874.1"/>
    </source>
</evidence>
<keyword evidence="4" id="KW-0378">Hydrolase</keyword>
<feature type="transmembrane region" description="Helical" evidence="2">
    <location>
        <begin position="12"/>
        <end position="30"/>
    </location>
</feature>
<feature type="transmembrane region" description="Helical" evidence="2">
    <location>
        <begin position="36"/>
        <end position="55"/>
    </location>
</feature>
<dbReference type="GO" id="GO:0080120">
    <property type="term" value="P:CAAX-box protein maturation"/>
    <property type="evidence" value="ECO:0007669"/>
    <property type="project" value="UniProtKB-ARBA"/>
</dbReference>
<proteinExistence type="inferred from homology"/>
<keyword evidence="2" id="KW-1133">Transmembrane helix</keyword>
<evidence type="ECO:0000256" key="2">
    <source>
        <dbReference type="SAM" id="Phobius"/>
    </source>
</evidence>
<dbReference type="Pfam" id="PF02517">
    <property type="entry name" value="Rce1-like"/>
    <property type="match status" value="1"/>
</dbReference>
<organism evidence="4 5">
    <name type="scientific">Streptococcus rubneri</name>
    <dbReference type="NCBI Taxonomy" id="1234680"/>
    <lineage>
        <taxon>Bacteria</taxon>
        <taxon>Bacillati</taxon>
        <taxon>Bacillota</taxon>
        <taxon>Bacilli</taxon>
        <taxon>Lactobacillales</taxon>
        <taxon>Streptococcaceae</taxon>
        <taxon>Streptococcus</taxon>
    </lineage>
</organism>
<evidence type="ECO:0000259" key="3">
    <source>
        <dbReference type="Pfam" id="PF02517"/>
    </source>
</evidence>
<reference evidence="4 5" key="1">
    <citation type="submission" date="2019-04" db="EMBL/GenBank/DDBJ databases">
        <title>Genome sequencing of Streptococcus rubneri DSM 26920(T).</title>
        <authorList>
            <person name="Kook J.-K."/>
            <person name="Park S.-N."/>
            <person name="Lim Y.K."/>
        </authorList>
    </citation>
    <scope>NUCLEOTIDE SEQUENCE [LARGE SCALE GENOMIC DNA]</scope>
    <source>
        <strain evidence="4 5">DSM 26920</strain>
    </source>
</reference>
<dbReference type="OrthoDB" id="2679500at2"/>
<feature type="transmembrane region" description="Helical" evidence="2">
    <location>
        <begin position="177"/>
        <end position="194"/>
    </location>
</feature>
<protein>
    <submittedName>
        <fullName evidence="4">CPBP family intramembrane metalloprotease</fullName>
    </submittedName>
</protein>
<comment type="similarity">
    <text evidence="1">Belongs to the UPF0177 family.</text>
</comment>
<dbReference type="Proteomes" id="UP000297986">
    <property type="component" value="Unassembled WGS sequence"/>
</dbReference>
<dbReference type="GO" id="GO:0008237">
    <property type="term" value="F:metallopeptidase activity"/>
    <property type="evidence" value="ECO:0007669"/>
    <property type="project" value="UniProtKB-KW"/>
</dbReference>
<feature type="transmembrane region" description="Helical" evidence="2">
    <location>
        <begin position="201"/>
        <end position="222"/>
    </location>
</feature>
<dbReference type="EMBL" id="SRRP01000001">
    <property type="protein sequence ID" value="TGN92874.1"/>
    <property type="molecule type" value="Genomic_DNA"/>
</dbReference>
<keyword evidence="2" id="KW-0472">Membrane</keyword>
<feature type="transmembrane region" description="Helical" evidence="2">
    <location>
        <begin position="76"/>
        <end position="100"/>
    </location>
</feature>
<dbReference type="InterPro" id="IPR003675">
    <property type="entry name" value="Rce1/LyrA-like_dom"/>
</dbReference>
<keyword evidence="4" id="KW-0482">Metalloprotease</keyword>
<name>A0A4Z1E1L9_9STRE</name>